<dbReference type="Pfam" id="PF10114">
    <property type="entry name" value="PocR"/>
    <property type="match status" value="1"/>
</dbReference>
<accession>A0A8B3FQG5</accession>
<evidence type="ECO:0000256" key="1">
    <source>
        <dbReference type="ARBA" id="ARBA00023015"/>
    </source>
</evidence>
<sequence length="463" mass="51279">MSHLLRPSHLGYPESRRSLMSESRMPRRPNPEELQRVLEGFSGATGLATVAVDTQGVPVTQLCAFTEFCRAMRSDPLRSKACHGCDAHGGLQALLEGTPQVYRCHAGLVDFSIPLTDGDAYVGAILCGQVRMSEHEMPEPLLAQSDWHGDPHLEELYNKVPVVSRRRLEAAAATLLGLHNIVDLAIHNKLGLGDVGAVAAEIGGDESSKRALSLVPPARSTAADERSPETQRHNPTEVITAAIRREDLRSAFLEAVTVLDAAYAHGVLDQVREGRTRLDEMILAAAKVCSPRIVVQLRQLMVRERQRGDLDRYEAQLAAERFICMVLDEYQRQHPRRHREIGDLLNDIARHPEQAISLTEAANSLHWSPGHLSKLFKSVTGCTFVSYVTGRRVERAKLMLASTQMPVQKISAELDFSQVNYFSRVFRASTGMSPSEYRRHCLSREERHAGAAVPGSNKGRLRA</sequence>
<comment type="caution">
    <text evidence="6">The sequence shown here is derived from an EMBL/GenBank/DDBJ whole genome shotgun (WGS) entry which is preliminary data.</text>
</comment>
<evidence type="ECO:0000313" key="6">
    <source>
        <dbReference type="EMBL" id="RLP13079.1"/>
    </source>
</evidence>
<feature type="region of interest" description="Disordered" evidence="4">
    <location>
        <begin position="1"/>
        <end position="30"/>
    </location>
</feature>
<keyword evidence="1" id="KW-0805">Transcription regulation</keyword>
<dbReference type="PANTHER" id="PTHR43280">
    <property type="entry name" value="ARAC-FAMILY TRANSCRIPTIONAL REGULATOR"/>
    <property type="match status" value="1"/>
</dbReference>
<dbReference type="PROSITE" id="PS01124">
    <property type="entry name" value="HTH_ARAC_FAMILY_2"/>
    <property type="match status" value="1"/>
</dbReference>
<dbReference type="InterPro" id="IPR009057">
    <property type="entry name" value="Homeodomain-like_sf"/>
</dbReference>
<gene>
    <name evidence="6" type="ORF">D7U36_01250</name>
</gene>
<dbReference type="GO" id="GO:0003700">
    <property type="term" value="F:DNA-binding transcription factor activity"/>
    <property type="evidence" value="ECO:0007669"/>
    <property type="project" value="InterPro"/>
</dbReference>
<dbReference type="SUPFAM" id="SSF46689">
    <property type="entry name" value="Homeodomain-like"/>
    <property type="match status" value="2"/>
</dbReference>
<name>A0A8B3FQG5_9ACTN</name>
<protein>
    <submittedName>
        <fullName evidence="6">Helix-turn-helix domain-containing protein</fullName>
    </submittedName>
</protein>
<proteinExistence type="predicted"/>
<dbReference type="Pfam" id="PF12833">
    <property type="entry name" value="HTH_18"/>
    <property type="match status" value="1"/>
</dbReference>
<evidence type="ECO:0000256" key="4">
    <source>
        <dbReference type="SAM" id="MobiDB-lite"/>
    </source>
</evidence>
<dbReference type="SMART" id="SM00342">
    <property type="entry name" value="HTH_ARAC"/>
    <property type="match status" value="1"/>
</dbReference>
<dbReference type="InterPro" id="IPR018771">
    <property type="entry name" value="PocR_dom"/>
</dbReference>
<keyword evidence="2" id="KW-0238">DNA-binding</keyword>
<dbReference type="InterPro" id="IPR018060">
    <property type="entry name" value="HTH_AraC"/>
</dbReference>
<feature type="domain" description="HTH araC/xylS-type" evidence="5">
    <location>
        <begin position="342"/>
        <end position="440"/>
    </location>
</feature>
<dbReference type="Proteomes" id="UP000279336">
    <property type="component" value="Unassembled WGS sequence"/>
</dbReference>
<dbReference type="PANTHER" id="PTHR43280:SF28">
    <property type="entry name" value="HTH-TYPE TRANSCRIPTIONAL ACTIVATOR RHAS"/>
    <property type="match status" value="1"/>
</dbReference>
<evidence type="ECO:0000256" key="2">
    <source>
        <dbReference type="ARBA" id="ARBA00023125"/>
    </source>
</evidence>
<feature type="region of interest" description="Disordered" evidence="4">
    <location>
        <begin position="210"/>
        <end position="233"/>
    </location>
</feature>
<dbReference type="GO" id="GO:0043565">
    <property type="term" value="F:sequence-specific DNA binding"/>
    <property type="evidence" value="ECO:0007669"/>
    <property type="project" value="InterPro"/>
</dbReference>
<organism evidence="6 7">
    <name type="scientific">Propionibacterium australiense</name>
    <dbReference type="NCBI Taxonomy" id="119981"/>
    <lineage>
        <taxon>Bacteria</taxon>
        <taxon>Bacillati</taxon>
        <taxon>Actinomycetota</taxon>
        <taxon>Actinomycetes</taxon>
        <taxon>Propionibacteriales</taxon>
        <taxon>Propionibacteriaceae</taxon>
        <taxon>Propionibacterium</taxon>
    </lineage>
</organism>
<keyword evidence="3" id="KW-0804">Transcription</keyword>
<dbReference type="AlphaFoldDB" id="A0A8B3FQG5"/>
<reference evidence="6 7" key="1">
    <citation type="submission" date="2018-10" db="EMBL/GenBank/DDBJ databases">
        <title>Propionibacterium australiense Genome Sequencing and Assembly.</title>
        <authorList>
            <person name="Bernier A.-M."/>
            <person name="Bernard K."/>
        </authorList>
    </citation>
    <scope>NUCLEOTIDE SEQUENCE [LARGE SCALE GENOMIC DNA]</scope>
    <source>
        <strain evidence="6 7">NML98A078</strain>
    </source>
</reference>
<evidence type="ECO:0000256" key="3">
    <source>
        <dbReference type="ARBA" id="ARBA00023163"/>
    </source>
</evidence>
<evidence type="ECO:0000313" key="7">
    <source>
        <dbReference type="Proteomes" id="UP000279336"/>
    </source>
</evidence>
<dbReference type="Gene3D" id="1.10.10.60">
    <property type="entry name" value="Homeodomain-like"/>
    <property type="match status" value="2"/>
</dbReference>
<feature type="compositionally biased region" description="Basic and acidic residues" evidence="4">
    <location>
        <begin position="222"/>
        <end position="233"/>
    </location>
</feature>
<evidence type="ECO:0000259" key="5">
    <source>
        <dbReference type="PROSITE" id="PS01124"/>
    </source>
</evidence>
<dbReference type="OrthoDB" id="9799345at2"/>
<dbReference type="EMBL" id="RCIW01000001">
    <property type="protein sequence ID" value="RLP13079.1"/>
    <property type="molecule type" value="Genomic_DNA"/>
</dbReference>